<reference evidence="2" key="1">
    <citation type="submission" date="2020-06" db="EMBL/GenBank/DDBJ databases">
        <title>WGS assembly of Ceratodon purpureus strain R40.</title>
        <authorList>
            <person name="Carey S.B."/>
            <person name="Jenkins J."/>
            <person name="Shu S."/>
            <person name="Lovell J.T."/>
            <person name="Sreedasyam A."/>
            <person name="Maumus F."/>
            <person name="Tiley G.P."/>
            <person name="Fernandez-Pozo N."/>
            <person name="Barry K."/>
            <person name="Chen C."/>
            <person name="Wang M."/>
            <person name="Lipzen A."/>
            <person name="Daum C."/>
            <person name="Saski C.A."/>
            <person name="Payton A.C."/>
            <person name="Mcbreen J.C."/>
            <person name="Conrad R.E."/>
            <person name="Kollar L.M."/>
            <person name="Olsson S."/>
            <person name="Huttunen S."/>
            <person name="Landis J.B."/>
            <person name="Wickett N.J."/>
            <person name="Johnson M.G."/>
            <person name="Rensing S.A."/>
            <person name="Grimwood J."/>
            <person name="Schmutz J."/>
            <person name="Mcdaniel S.F."/>
        </authorList>
    </citation>
    <scope>NUCLEOTIDE SEQUENCE</scope>
    <source>
        <strain evidence="2">R40</strain>
    </source>
</reference>
<name>A0A8T0G9H9_CERPU</name>
<evidence type="ECO:0000313" key="3">
    <source>
        <dbReference type="Proteomes" id="UP000822688"/>
    </source>
</evidence>
<dbReference type="GO" id="GO:0005777">
    <property type="term" value="C:peroxisome"/>
    <property type="evidence" value="ECO:0007669"/>
    <property type="project" value="TreeGrafter"/>
</dbReference>
<dbReference type="CDD" id="cd06558">
    <property type="entry name" value="crotonase-like"/>
    <property type="match status" value="1"/>
</dbReference>
<organism evidence="2 3">
    <name type="scientific">Ceratodon purpureus</name>
    <name type="common">Fire moss</name>
    <name type="synonym">Dicranum purpureum</name>
    <dbReference type="NCBI Taxonomy" id="3225"/>
    <lineage>
        <taxon>Eukaryota</taxon>
        <taxon>Viridiplantae</taxon>
        <taxon>Streptophyta</taxon>
        <taxon>Embryophyta</taxon>
        <taxon>Bryophyta</taxon>
        <taxon>Bryophytina</taxon>
        <taxon>Bryopsida</taxon>
        <taxon>Dicranidae</taxon>
        <taxon>Pseudoditrichales</taxon>
        <taxon>Ditrichaceae</taxon>
        <taxon>Ceratodon</taxon>
    </lineage>
</organism>
<protein>
    <recommendedName>
        <fullName evidence="4">Enoyl-CoA hydratase</fullName>
    </recommendedName>
</protein>
<evidence type="ECO:0000313" key="2">
    <source>
        <dbReference type="EMBL" id="KAG0554528.1"/>
    </source>
</evidence>
<evidence type="ECO:0000256" key="1">
    <source>
        <dbReference type="ARBA" id="ARBA00005254"/>
    </source>
</evidence>
<dbReference type="Gene3D" id="3.90.226.10">
    <property type="entry name" value="2-enoyl-CoA Hydratase, Chain A, domain 1"/>
    <property type="match status" value="1"/>
</dbReference>
<dbReference type="EMBL" id="CM026433">
    <property type="protein sequence ID" value="KAG0554528.1"/>
    <property type="molecule type" value="Genomic_DNA"/>
</dbReference>
<comment type="caution">
    <text evidence="2">The sequence shown here is derived from an EMBL/GenBank/DDBJ whole genome shotgun (WGS) entry which is preliminary data.</text>
</comment>
<dbReference type="InterPro" id="IPR001753">
    <property type="entry name" value="Enoyl-CoA_hydra/iso"/>
</dbReference>
<dbReference type="Proteomes" id="UP000822688">
    <property type="component" value="Chromosome 12"/>
</dbReference>
<sequence length="289" mass="31398">MRSKVLFSDKHYTASQNLQGSSTMASDKEKLILVEKTSNGIATITLNRPQALNALSRDMLVNLAFTFTRLDEDPDVRVIILTGAGRAFSAGVDLTAAADVFKGDVKTEATDTLAQMQKCRKPIIGAINGHCITAGFEIALGCDILVASTAAKFIDTHAKFGIFPSWGLSQRLQRAIGPYRAREVSLTAAPLDAQTAEKWGLVNRVVPPSELLGAARGIAEAILKNQEGLVLKYKAVINDGFKLPLGEALKLEQERGHEYYSNMKPEEFAAMQEFISGRSSKQSKPKSKL</sequence>
<dbReference type="PANTHER" id="PTHR43802:SF1">
    <property type="entry name" value="IP11341P-RELATED"/>
    <property type="match status" value="1"/>
</dbReference>
<dbReference type="SUPFAM" id="SSF52096">
    <property type="entry name" value="ClpP/crotonase"/>
    <property type="match status" value="1"/>
</dbReference>
<gene>
    <name evidence="2" type="ORF">KC19_12G097900</name>
</gene>
<dbReference type="Pfam" id="PF00378">
    <property type="entry name" value="ECH_1"/>
    <property type="match status" value="1"/>
</dbReference>
<dbReference type="NCBIfam" id="NF004840">
    <property type="entry name" value="PRK06190.1"/>
    <property type="match status" value="1"/>
</dbReference>
<dbReference type="AlphaFoldDB" id="A0A8T0G9H9"/>
<proteinExistence type="inferred from homology"/>
<comment type="similarity">
    <text evidence="1">Belongs to the enoyl-CoA hydratase/isomerase family.</text>
</comment>
<keyword evidence="3" id="KW-1185">Reference proteome</keyword>
<evidence type="ECO:0008006" key="4">
    <source>
        <dbReference type="Google" id="ProtNLM"/>
    </source>
</evidence>
<dbReference type="InterPro" id="IPR029045">
    <property type="entry name" value="ClpP/crotonase-like_dom_sf"/>
</dbReference>
<dbReference type="PANTHER" id="PTHR43802">
    <property type="entry name" value="ENOYL-COA HYDRATASE"/>
    <property type="match status" value="1"/>
</dbReference>
<accession>A0A8T0G9H9</accession>